<dbReference type="AlphaFoldDB" id="A0A101LX98"/>
<gene>
    <name evidence="2" type="ORF">ABT39_MTgene6065</name>
</gene>
<evidence type="ECO:0000313" key="2">
    <source>
        <dbReference type="EMBL" id="KUM47059.1"/>
    </source>
</evidence>
<name>A0A101LX98_PICGL</name>
<reference evidence="2" key="1">
    <citation type="journal article" date="2015" name="Genome Biol. Evol.">
        <title>Organellar Genomes of White Spruce (Picea glauca): Assembly and Annotation.</title>
        <authorList>
            <person name="Jackman S.D."/>
            <person name="Warren R.L."/>
            <person name="Gibb E.A."/>
            <person name="Vandervalk B.P."/>
            <person name="Mohamadi H."/>
            <person name="Chu J."/>
            <person name="Raymond A."/>
            <person name="Pleasance S."/>
            <person name="Coope R."/>
            <person name="Wildung M.R."/>
            <person name="Ritland C.E."/>
            <person name="Bousquet J."/>
            <person name="Jones S.J."/>
            <person name="Bohlmann J."/>
            <person name="Birol I."/>
        </authorList>
    </citation>
    <scope>NUCLEOTIDE SEQUENCE [LARGE SCALE GENOMIC DNA]</scope>
    <source>
        <tissue evidence="2">Flushing bud</tissue>
    </source>
</reference>
<accession>A0A101LX98</accession>
<keyword evidence="1" id="KW-1133">Transmembrane helix</keyword>
<geneLocation type="mitochondrion" evidence="2"/>
<keyword evidence="1" id="KW-0472">Membrane</keyword>
<sequence length="60" mass="6916">MTIVPGPSLRQFIDELSGTHWLGIISLPAFHLLLLPHLLFIPPENYTWLVSLYHFLNECT</sequence>
<organism evidence="2">
    <name type="scientific">Picea glauca</name>
    <name type="common">White spruce</name>
    <name type="synonym">Pinus glauca</name>
    <dbReference type="NCBI Taxonomy" id="3330"/>
    <lineage>
        <taxon>Eukaryota</taxon>
        <taxon>Viridiplantae</taxon>
        <taxon>Streptophyta</taxon>
        <taxon>Embryophyta</taxon>
        <taxon>Tracheophyta</taxon>
        <taxon>Spermatophyta</taxon>
        <taxon>Pinopsida</taxon>
        <taxon>Pinidae</taxon>
        <taxon>Conifers I</taxon>
        <taxon>Pinales</taxon>
        <taxon>Pinaceae</taxon>
        <taxon>Picea</taxon>
    </lineage>
</organism>
<keyword evidence="1" id="KW-0812">Transmembrane</keyword>
<comment type="caution">
    <text evidence="2">The sequence shown here is derived from an EMBL/GenBank/DDBJ whole genome shotgun (WGS) entry which is preliminary data.</text>
</comment>
<feature type="transmembrane region" description="Helical" evidence="1">
    <location>
        <begin position="20"/>
        <end position="41"/>
    </location>
</feature>
<dbReference type="EMBL" id="LKAM01000008">
    <property type="protein sequence ID" value="KUM47059.1"/>
    <property type="molecule type" value="Genomic_DNA"/>
</dbReference>
<proteinExistence type="predicted"/>
<protein>
    <submittedName>
        <fullName evidence="2">Uncharacterized protein</fullName>
    </submittedName>
</protein>
<evidence type="ECO:0000256" key="1">
    <source>
        <dbReference type="SAM" id="Phobius"/>
    </source>
</evidence>
<keyword evidence="2" id="KW-0496">Mitochondrion</keyword>